<accession>M6VTI7</accession>
<organism evidence="1 2">
    <name type="scientific">Leptospira santarosai str. CBC1416</name>
    <dbReference type="NCBI Taxonomy" id="1193059"/>
    <lineage>
        <taxon>Bacteria</taxon>
        <taxon>Pseudomonadati</taxon>
        <taxon>Spirochaetota</taxon>
        <taxon>Spirochaetia</taxon>
        <taxon>Leptospirales</taxon>
        <taxon>Leptospiraceae</taxon>
        <taxon>Leptospira</taxon>
    </lineage>
</organism>
<proteinExistence type="predicted"/>
<dbReference type="Pfam" id="PF10116">
    <property type="entry name" value="Host_attach"/>
    <property type="match status" value="1"/>
</dbReference>
<gene>
    <name evidence="1" type="ORF">LEP1GSC161_1163</name>
</gene>
<dbReference type="AlphaFoldDB" id="M6VTI7"/>
<evidence type="ECO:0000313" key="2">
    <source>
        <dbReference type="Proteomes" id="UP000012149"/>
    </source>
</evidence>
<comment type="caution">
    <text evidence="1">The sequence shown here is derived from an EMBL/GenBank/DDBJ whole genome shotgun (WGS) entry which is preliminary data.</text>
</comment>
<dbReference type="InterPro" id="IPR019291">
    <property type="entry name" value="Host_attachment_protein"/>
</dbReference>
<name>M6VTI7_9LEPT</name>
<dbReference type="EMBL" id="AKWE02000003">
    <property type="protein sequence ID" value="EMO60140.1"/>
    <property type="molecule type" value="Genomic_DNA"/>
</dbReference>
<dbReference type="Proteomes" id="UP000012149">
    <property type="component" value="Unassembled WGS sequence"/>
</dbReference>
<reference evidence="1 2" key="1">
    <citation type="submission" date="2013-01" db="EMBL/GenBank/DDBJ databases">
        <authorList>
            <person name="Harkins D.M."/>
            <person name="Durkin A.S."/>
            <person name="Brinkac L.M."/>
            <person name="Haft D.H."/>
            <person name="Selengut J.D."/>
            <person name="Sanka R."/>
            <person name="DePew J."/>
            <person name="Purushe J."/>
            <person name="Matthias M.A."/>
            <person name="Vinetz J.M."/>
            <person name="Sutton G.G."/>
            <person name="Nierman W.C."/>
            <person name="Fouts D.E."/>
        </authorList>
    </citation>
    <scope>NUCLEOTIDE SEQUENCE [LARGE SCALE GENOMIC DNA]</scope>
    <source>
        <strain evidence="1 2">CBC1416</strain>
    </source>
</reference>
<sequence>MGTAAFSFRILKQTLNQENLARYGSLIFTLQRTNILFRPNSANAFLRIGVQGETMSLCTPRLLVISLAMDRSSLLCKEPTLSLRGFWLSRSLWIAHLCFAKNQRFRSAAFGYLARYGSLDRKENMKNKWVVVANRSEAKIFEYKGTRKGLELLESMKNPKGRMKNRDLILNSSRRVKAQRIAFDTESVQEPKRKVAESFASQISDVIAQGRKSNRFLSLVLISEPRFLGMLLDKMDRKSQSMIFHKMGKDITATNNREILSHLREILV</sequence>
<protein>
    <submittedName>
        <fullName evidence="1">Host cell attachment protein</fullName>
    </submittedName>
</protein>
<evidence type="ECO:0000313" key="1">
    <source>
        <dbReference type="EMBL" id="EMO60140.1"/>
    </source>
</evidence>